<accession>A0A6A4IA08</accession>
<protein>
    <submittedName>
        <fullName evidence="1">Uncharacterized protein</fullName>
    </submittedName>
</protein>
<dbReference type="Proteomes" id="UP000799118">
    <property type="component" value="Unassembled WGS sequence"/>
</dbReference>
<keyword evidence="2" id="KW-1185">Reference proteome</keyword>
<proteinExistence type="predicted"/>
<dbReference type="OrthoDB" id="5424500at2759"/>
<evidence type="ECO:0000313" key="2">
    <source>
        <dbReference type="Proteomes" id="UP000799118"/>
    </source>
</evidence>
<evidence type="ECO:0000313" key="1">
    <source>
        <dbReference type="EMBL" id="KAE9405535.1"/>
    </source>
</evidence>
<reference evidence="1" key="1">
    <citation type="journal article" date="2019" name="Environ. Microbiol.">
        <title>Fungal ecological strategies reflected in gene transcription - a case study of two litter decomposers.</title>
        <authorList>
            <person name="Barbi F."/>
            <person name="Kohler A."/>
            <person name="Barry K."/>
            <person name="Baskaran P."/>
            <person name="Daum C."/>
            <person name="Fauchery L."/>
            <person name="Ihrmark K."/>
            <person name="Kuo A."/>
            <person name="LaButti K."/>
            <person name="Lipzen A."/>
            <person name="Morin E."/>
            <person name="Grigoriev I.V."/>
            <person name="Henrissat B."/>
            <person name="Lindahl B."/>
            <person name="Martin F."/>
        </authorList>
    </citation>
    <scope>NUCLEOTIDE SEQUENCE</scope>
    <source>
        <strain evidence="1">JB14</strain>
    </source>
</reference>
<name>A0A6A4IA08_9AGAR</name>
<dbReference type="EMBL" id="ML769408">
    <property type="protein sequence ID" value="KAE9405535.1"/>
    <property type="molecule type" value="Genomic_DNA"/>
</dbReference>
<dbReference type="AlphaFoldDB" id="A0A6A4IA08"/>
<organism evidence="1 2">
    <name type="scientific">Gymnopus androsaceus JB14</name>
    <dbReference type="NCBI Taxonomy" id="1447944"/>
    <lineage>
        <taxon>Eukaryota</taxon>
        <taxon>Fungi</taxon>
        <taxon>Dikarya</taxon>
        <taxon>Basidiomycota</taxon>
        <taxon>Agaricomycotina</taxon>
        <taxon>Agaricomycetes</taxon>
        <taxon>Agaricomycetidae</taxon>
        <taxon>Agaricales</taxon>
        <taxon>Marasmiineae</taxon>
        <taxon>Omphalotaceae</taxon>
        <taxon>Gymnopus</taxon>
    </lineage>
</organism>
<gene>
    <name evidence="1" type="ORF">BT96DRAFT_988320</name>
</gene>
<sequence>MLMALMRPQHLKHLKHEFYMCLYQYRPRTVVSPEYGTEVGHGPEGRIDFLIHRKKAVDQRRSWGIELLKDGDRLAEHAYRFKLSPDGAYNGTVLDGITEFMSTYLSLPHAVSSDNCEQVTFFDNNLVEEATFNLMQGVTDWKGNS</sequence>